<evidence type="ECO:0000256" key="1">
    <source>
        <dbReference type="ARBA" id="ARBA00023002"/>
    </source>
</evidence>
<dbReference type="PANTHER" id="PTHR43539:SF78">
    <property type="entry name" value="FLAVIN-CONTAINING MONOOXYGENASE"/>
    <property type="match status" value="1"/>
</dbReference>
<dbReference type="RefSeq" id="WP_345452724.1">
    <property type="nucleotide sequence ID" value="NZ_BAABKK010000033.1"/>
</dbReference>
<dbReference type="PANTHER" id="PTHR43539">
    <property type="entry name" value="FLAVIN-BINDING MONOOXYGENASE-LIKE PROTEIN (AFU_ORTHOLOGUE AFUA_4G09220)"/>
    <property type="match status" value="1"/>
</dbReference>
<dbReference type="Pfam" id="PF13738">
    <property type="entry name" value="Pyr_redox_3"/>
    <property type="match status" value="1"/>
</dbReference>
<dbReference type="SUPFAM" id="SSF51905">
    <property type="entry name" value="FAD/NAD(P)-binding domain"/>
    <property type="match status" value="2"/>
</dbReference>
<organism evidence="2 3">
    <name type="scientific">Arthrobacter gyeryongensis</name>
    <dbReference type="NCBI Taxonomy" id="1650592"/>
    <lineage>
        <taxon>Bacteria</taxon>
        <taxon>Bacillati</taxon>
        <taxon>Actinomycetota</taxon>
        <taxon>Actinomycetes</taxon>
        <taxon>Micrococcales</taxon>
        <taxon>Micrococcaceae</taxon>
        <taxon>Arthrobacter</taxon>
    </lineage>
</organism>
<dbReference type="Proteomes" id="UP001500200">
    <property type="component" value="Unassembled WGS sequence"/>
</dbReference>
<proteinExistence type="predicted"/>
<gene>
    <name evidence="2" type="ORF">GCM10023346_44030</name>
</gene>
<comment type="caution">
    <text evidence="2">The sequence shown here is derived from an EMBL/GenBank/DDBJ whole genome shotgun (WGS) entry which is preliminary data.</text>
</comment>
<dbReference type="PRINTS" id="PR00469">
    <property type="entry name" value="PNDRDTASEII"/>
</dbReference>
<protein>
    <submittedName>
        <fullName evidence="2">NAD(P)/FAD-dependent oxidoreductase</fullName>
    </submittedName>
</protein>
<dbReference type="InterPro" id="IPR036188">
    <property type="entry name" value="FAD/NAD-bd_sf"/>
</dbReference>
<accession>A0ABP9SSY7</accession>
<dbReference type="EMBL" id="BAABKK010000033">
    <property type="protein sequence ID" value="GAA5200881.1"/>
    <property type="molecule type" value="Genomic_DNA"/>
</dbReference>
<dbReference type="Gene3D" id="3.50.50.60">
    <property type="entry name" value="FAD/NAD(P)-binding domain"/>
    <property type="match status" value="2"/>
</dbReference>
<evidence type="ECO:0000313" key="3">
    <source>
        <dbReference type="Proteomes" id="UP001500200"/>
    </source>
</evidence>
<reference evidence="3" key="1">
    <citation type="journal article" date="2019" name="Int. J. Syst. Evol. Microbiol.">
        <title>The Global Catalogue of Microorganisms (GCM) 10K type strain sequencing project: providing services to taxonomists for standard genome sequencing and annotation.</title>
        <authorList>
            <consortium name="The Broad Institute Genomics Platform"/>
            <consortium name="The Broad Institute Genome Sequencing Center for Infectious Disease"/>
            <person name="Wu L."/>
            <person name="Ma J."/>
        </authorList>
    </citation>
    <scope>NUCLEOTIDE SEQUENCE [LARGE SCALE GENOMIC DNA]</scope>
    <source>
        <strain evidence="3">JCM 18514</strain>
    </source>
</reference>
<dbReference type="InterPro" id="IPR050982">
    <property type="entry name" value="Auxin_biosynth/cation_transpt"/>
</dbReference>
<sequence length="431" mass="46198">METDQPRAVQQDTSAQQNRPLEIDTLVVGGGQAGLATSYFLSRAGVEHLVLERRAALGGAWQDRWDAFVLNTPNFSLDLPGMPYTGPEPEAFMARDDVVDYFRDYARRIDAPVRTGTDVTWISTSDGGFTVETSDGGWQARNVVLATGAYQIPKIPALAAGLPKSVLQLHTHDYRSPEQLPDGAVLIVGTGQSGGQIAEDLLAAGREVHLAVSMCPEAPRRYRGHDILYWLLQAGIHGPEYGVNALTVGQLPSPAARFACNPLLSGTDGGHDIHLRELGRQGVRLHGHLEAADDGEVTFTDDLPERLATVEAGFGQRMGRALDAYIAAAGIDAPAALLAPADEWLPVASPRVNLAAENITSVLWATGYQLDLSFVDIPVLDAWSYPRHVRGVTEQPGLYVVGLPWLTGHYSSIVGGVGVDAEYVAGQVAGR</sequence>
<name>A0ABP9SSY7_9MICC</name>
<dbReference type="PRINTS" id="PR00368">
    <property type="entry name" value="FADPNR"/>
</dbReference>
<keyword evidence="1" id="KW-0560">Oxidoreductase</keyword>
<keyword evidence="3" id="KW-1185">Reference proteome</keyword>
<evidence type="ECO:0000313" key="2">
    <source>
        <dbReference type="EMBL" id="GAA5200881.1"/>
    </source>
</evidence>